<protein>
    <submittedName>
        <fullName evidence="1">Uncharacterized protein</fullName>
    </submittedName>
</protein>
<comment type="caution">
    <text evidence="1">The sequence shown here is derived from an EMBL/GenBank/DDBJ whole genome shotgun (WGS) entry which is preliminary data.</text>
</comment>
<reference evidence="1" key="2">
    <citation type="submission" date="2023-06" db="EMBL/GenBank/DDBJ databases">
        <authorList>
            <consortium name="Lawrence Berkeley National Laboratory"/>
            <person name="Haridas S."/>
            <person name="Hensen N."/>
            <person name="Bonometti L."/>
            <person name="Westerberg I."/>
            <person name="Brannstrom I.O."/>
            <person name="Guillou S."/>
            <person name="Cros-Aarteil S."/>
            <person name="Calhoun S."/>
            <person name="Kuo A."/>
            <person name="Mondo S."/>
            <person name="Pangilinan J."/>
            <person name="Riley R."/>
            <person name="Labutti K."/>
            <person name="Andreopoulos B."/>
            <person name="Lipzen A."/>
            <person name="Chen C."/>
            <person name="Yanf M."/>
            <person name="Daum C."/>
            <person name="Ng V."/>
            <person name="Clum A."/>
            <person name="Steindorff A."/>
            <person name="Ohm R."/>
            <person name="Martin F."/>
            <person name="Silar P."/>
            <person name="Natvig D."/>
            <person name="Lalanne C."/>
            <person name="Gautier V."/>
            <person name="Ament-Velasquez S.L."/>
            <person name="Kruys A."/>
            <person name="Hutchinson M.I."/>
            <person name="Powell A.J."/>
            <person name="Barry K."/>
            <person name="Miller A.N."/>
            <person name="Grigoriev I.V."/>
            <person name="Debuchy R."/>
            <person name="Gladieux P."/>
            <person name="Thoren M.H."/>
            <person name="Johannesson H."/>
        </authorList>
    </citation>
    <scope>NUCLEOTIDE SEQUENCE</scope>
    <source>
        <strain evidence="1">CBS 168.71</strain>
    </source>
</reference>
<evidence type="ECO:0000313" key="2">
    <source>
        <dbReference type="Proteomes" id="UP001278766"/>
    </source>
</evidence>
<keyword evidence="2" id="KW-1185">Reference proteome</keyword>
<dbReference type="AlphaFoldDB" id="A0AAE0H6R1"/>
<gene>
    <name evidence="1" type="ORF">B0H64DRAFT_54691</name>
</gene>
<dbReference type="GeneID" id="87845363"/>
<accession>A0AAE0H6R1</accession>
<reference evidence="1" key="1">
    <citation type="journal article" date="2023" name="Mol. Phylogenet. Evol.">
        <title>Genome-scale phylogeny and comparative genomics of the fungal order Sordariales.</title>
        <authorList>
            <person name="Hensen N."/>
            <person name="Bonometti L."/>
            <person name="Westerberg I."/>
            <person name="Brannstrom I.O."/>
            <person name="Guillou S."/>
            <person name="Cros-Aarteil S."/>
            <person name="Calhoun S."/>
            <person name="Haridas S."/>
            <person name="Kuo A."/>
            <person name="Mondo S."/>
            <person name="Pangilinan J."/>
            <person name="Riley R."/>
            <person name="LaButti K."/>
            <person name="Andreopoulos B."/>
            <person name="Lipzen A."/>
            <person name="Chen C."/>
            <person name="Yan M."/>
            <person name="Daum C."/>
            <person name="Ng V."/>
            <person name="Clum A."/>
            <person name="Steindorff A."/>
            <person name="Ohm R.A."/>
            <person name="Martin F."/>
            <person name="Silar P."/>
            <person name="Natvig D.O."/>
            <person name="Lalanne C."/>
            <person name="Gautier V."/>
            <person name="Ament-Velasquez S.L."/>
            <person name="Kruys A."/>
            <person name="Hutchinson M.I."/>
            <person name="Powell A.J."/>
            <person name="Barry K."/>
            <person name="Miller A.N."/>
            <person name="Grigoriev I.V."/>
            <person name="Debuchy R."/>
            <person name="Gladieux P."/>
            <person name="Hiltunen Thoren M."/>
            <person name="Johannesson H."/>
        </authorList>
    </citation>
    <scope>NUCLEOTIDE SEQUENCE</scope>
    <source>
        <strain evidence="1">CBS 168.71</strain>
    </source>
</reference>
<proteinExistence type="predicted"/>
<sequence>MSLRLQLAIGCPNAGGAARATPHRASGHVTFGCTPARCAVVLPPICGARGFFKMSRSTHTRFETEVGLANGKDGCIRYVPRNVPPGTVRCGGARASSAFSARKLKAPPALKGTNQITPNPDPCHTLKPSPTIHPRAEPSSACAALFCSRWRLVSLMTDGRRDPRFGFAAGE</sequence>
<evidence type="ECO:0000313" key="1">
    <source>
        <dbReference type="EMBL" id="KAK3290715.1"/>
    </source>
</evidence>
<dbReference type="EMBL" id="JAUEPN010000012">
    <property type="protein sequence ID" value="KAK3290715.1"/>
    <property type="molecule type" value="Genomic_DNA"/>
</dbReference>
<dbReference type="Proteomes" id="UP001278766">
    <property type="component" value="Unassembled WGS sequence"/>
</dbReference>
<name>A0AAE0H6R1_9PEZI</name>
<dbReference type="RefSeq" id="XP_062654229.1">
    <property type="nucleotide sequence ID" value="XM_062808415.1"/>
</dbReference>
<organism evidence="1 2">
    <name type="scientific">Chaetomium fimeti</name>
    <dbReference type="NCBI Taxonomy" id="1854472"/>
    <lineage>
        <taxon>Eukaryota</taxon>
        <taxon>Fungi</taxon>
        <taxon>Dikarya</taxon>
        <taxon>Ascomycota</taxon>
        <taxon>Pezizomycotina</taxon>
        <taxon>Sordariomycetes</taxon>
        <taxon>Sordariomycetidae</taxon>
        <taxon>Sordariales</taxon>
        <taxon>Chaetomiaceae</taxon>
        <taxon>Chaetomium</taxon>
    </lineage>
</organism>